<keyword evidence="6" id="KW-0808">Transferase</keyword>
<comment type="function">
    <text evidence="15">Member of the two-component regulatory system HssS/HssR involved in intracellular heme homeostasis and tempering of staphylococcal virulence. HssS functions as a heme sensor histidine kinase which is autophosphorylated at a histidine residue and transfers its phosphate group to an aspartate residue of HssR. HssR/HssS activates the expression of hrtAB, an efflux pump, in response to extracellular heme, hemin, hemoglobin or blood.</text>
</comment>
<evidence type="ECO:0000256" key="7">
    <source>
        <dbReference type="ARBA" id="ARBA00022692"/>
    </source>
</evidence>
<evidence type="ECO:0000259" key="18">
    <source>
        <dbReference type="PROSITE" id="PS50109"/>
    </source>
</evidence>
<evidence type="ECO:0000259" key="19">
    <source>
        <dbReference type="PROSITE" id="PS50885"/>
    </source>
</evidence>
<feature type="domain" description="HAMP" evidence="19">
    <location>
        <begin position="77"/>
        <end position="129"/>
    </location>
</feature>
<dbReference type="PANTHER" id="PTHR45528">
    <property type="entry name" value="SENSOR HISTIDINE KINASE CPXA"/>
    <property type="match status" value="1"/>
</dbReference>
<dbReference type="RefSeq" id="WP_115774668.1">
    <property type="nucleotide sequence ID" value="NZ_PIOC01000028.1"/>
</dbReference>
<evidence type="ECO:0000256" key="6">
    <source>
        <dbReference type="ARBA" id="ARBA00022679"/>
    </source>
</evidence>
<comment type="catalytic activity">
    <reaction evidence="1">
        <text>ATP + protein L-histidine = ADP + protein N-phospho-L-histidine.</text>
        <dbReference type="EC" id="2.7.13.3"/>
    </reaction>
</comment>
<feature type="domain" description="Histidine kinase" evidence="18">
    <location>
        <begin position="137"/>
        <end position="347"/>
    </location>
</feature>
<sequence>MKLKIKFKHFFRFRSVYVKFAVTFLGIWYSLNALTFFIAMHFMSGDNIELEGIRRVTGLVFLNSAIYGTIVILAVVRSILKPLKRLSNAAREVAKGDFDVLVMEDSIDEVGRLTSDFNKMVKELRSIDNLRREFVSNVSHEFRTPVASIKGYAKLISEDEKASQSIKDFSSIIMTESDRLIDLSSNLLRLSELDTQIIHKETVFSLDEQIRQAILILESGWGQKGIEYEVDLAEVQFIGDEELLFQVWVNLIQNAIKFSHHGGTISILLSEEDDKIQFKITDNGIGISYEEKSRIFERFYKGEMSRKKSGNGLGLSIVKKIVEQARGKILIESELDKGTIVIVILPK</sequence>
<dbReference type="SUPFAM" id="SSF158472">
    <property type="entry name" value="HAMP domain-like"/>
    <property type="match status" value="1"/>
</dbReference>
<evidence type="ECO:0000256" key="8">
    <source>
        <dbReference type="ARBA" id="ARBA00022741"/>
    </source>
</evidence>
<dbReference type="SUPFAM" id="SSF55874">
    <property type="entry name" value="ATPase domain of HSP90 chaperone/DNA topoisomerase II/histidine kinase"/>
    <property type="match status" value="1"/>
</dbReference>
<dbReference type="PROSITE" id="PS50885">
    <property type="entry name" value="HAMP"/>
    <property type="match status" value="1"/>
</dbReference>
<keyword evidence="14 17" id="KW-0472">Membrane</keyword>
<organism evidence="20 21">
    <name type="scientific">Oceanobacillus arenosus</name>
    <dbReference type="NCBI Taxonomy" id="1229153"/>
    <lineage>
        <taxon>Bacteria</taxon>
        <taxon>Bacillati</taxon>
        <taxon>Bacillota</taxon>
        <taxon>Bacilli</taxon>
        <taxon>Bacillales</taxon>
        <taxon>Bacillaceae</taxon>
        <taxon>Oceanobacillus</taxon>
    </lineage>
</organism>
<dbReference type="InterPro" id="IPR005467">
    <property type="entry name" value="His_kinase_dom"/>
</dbReference>
<dbReference type="OrthoDB" id="9813151at2"/>
<dbReference type="GO" id="GO:0005886">
    <property type="term" value="C:plasma membrane"/>
    <property type="evidence" value="ECO:0007669"/>
    <property type="project" value="UniProtKB-SubCell"/>
</dbReference>
<keyword evidence="5" id="KW-0597">Phosphoprotein</keyword>
<dbReference type="Pfam" id="PF00512">
    <property type="entry name" value="HisKA"/>
    <property type="match status" value="1"/>
</dbReference>
<dbReference type="EMBL" id="PIOC01000028">
    <property type="protein sequence ID" value="RDW16037.1"/>
    <property type="molecule type" value="Genomic_DNA"/>
</dbReference>
<evidence type="ECO:0000256" key="2">
    <source>
        <dbReference type="ARBA" id="ARBA00004651"/>
    </source>
</evidence>
<evidence type="ECO:0000256" key="3">
    <source>
        <dbReference type="ARBA" id="ARBA00012438"/>
    </source>
</evidence>
<evidence type="ECO:0000256" key="10">
    <source>
        <dbReference type="ARBA" id="ARBA00022840"/>
    </source>
</evidence>
<comment type="subcellular location">
    <subcellularLocation>
        <location evidence="2">Cell membrane</location>
        <topology evidence="2">Multi-pass membrane protein</topology>
    </subcellularLocation>
</comment>
<dbReference type="InterPro" id="IPR004358">
    <property type="entry name" value="Sig_transdc_His_kin-like_C"/>
</dbReference>
<dbReference type="Proteomes" id="UP000257143">
    <property type="component" value="Unassembled WGS sequence"/>
</dbReference>
<evidence type="ECO:0000256" key="5">
    <source>
        <dbReference type="ARBA" id="ARBA00022553"/>
    </source>
</evidence>
<keyword evidence="7 17" id="KW-0812">Transmembrane</keyword>
<feature type="transmembrane region" description="Helical" evidence="17">
    <location>
        <begin position="20"/>
        <end position="44"/>
    </location>
</feature>
<dbReference type="InterPro" id="IPR036890">
    <property type="entry name" value="HATPase_C_sf"/>
</dbReference>
<dbReference type="InterPro" id="IPR003661">
    <property type="entry name" value="HisK_dim/P_dom"/>
</dbReference>
<dbReference type="SMART" id="SM00388">
    <property type="entry name" value="HisKA"/>
    <property type="match status" value="1"/>
</dbReference>
<dbReference type="InterPro" id="IPR050398">
    <property type="entry name" value="HssS/ArlS-like"/>
</dbReference>
<comment type="caution">
    <text evidence="20">The sequence shown here is derived from an EMBL/GenBank/DDBJ whole genome shotgun (WGS) entry which is preliminary data.</text>
</comment>
<evidence type="ECO:0000256" key="9">
    <source>
        <dbReference type="ARBA" id="ARBA00022777"/>
    </source>
</evidence>
<evidence type="ECO:0000256" key="17">
    <source>
        <dbReference type="SAM" id="Phobius"/>
    </source>
</evidence>
<dbReference type="GO" id="GO:0000155">
    <property type="term" value="F:phosphorelay sensor kinase activity"/>
    <property type="evidence" value="ECO:0007669"/>
    <property type="project" value="InterPro"/>
</dbReference>
<dbReference type="SMART" id="SM00304">
    <property type="entry name" value="HAMP"/>
    <property type="match status" value="1"/>
</dbReference>
<evidence type="ECO:0000256" key="14">
    <source>
        <dbReference type="ARBA" id="ARBA00023136"/>
    </source>
</evidence>
<evidence type="ECO:0000256" key="11">
    <source>
        <dbReference type="ARBA" id="ARBA00022989"/>
    </source>
</evidence>
<dbReference type="EC" id="2.7.13.3" evidence="3"/>
<dbReference type="FunFam" id="3.30.565.10:FF:000006">
    <property type="entry name" value="Sensor histidine kinase WalK"/>
    <property type="match status" value="1"/>
</dbReference>
<keyword evidence="13" id="KW-0843">Virulence</keyword>
<dbReference type="Pfam" id="PF00672">
    <property type="entry name" value="HAMP"/>
    <property type="match status" value="1"/>
</dbReference>
<dbReference type="Gene3D" id="6.10.340.10">
    <property type="match status" value="1"/>
</dbReference>
<gene>
    <name evidence="20" type="ORF">CWR48_17775</name>
</gene>
<evidence type="ECO:0000256" key="1">
    <source>
        <dbReference type="ARBA" id="ARBA00000085"/>
    </source>
</evidence>
<keyword evidence="21" id="KW-1185">Reference proteome</keyword>
<feature type="transmembrane region" description="Helical" evidence="17">
    <location>
        <begin position="56"/>
        <end position="76"/>
    </location>
</feature>
<dbReference type="SMART" id="SM00387">
    <property type="entry name" value="HATPase_c"/>
    <property type="match status" value="1"/>
</dbReference>
<dbReference type="InterPro" id="IPR036097">
    <property type="entry name" value="HisK_dim/P_sf"/>
</dbReference>
<evidence type="ECO:0000256" key="4">
    <source>
        <dbReference type="ARBA" id="ARBA00022475"/>
    </source>
</evidence>
<keyword evidence="12" id="KW-0902">Two-component regulatory system</keyword>
<keyword evidence="4" id="KW-1003">Cell membrane</keyword>
<evidence type="ECO:0000256" key="13">
    <source>
        <dbReference type="ARBA" id="ARBA00023026"/>
    </source>
</evidence>
<accession>A0A3D8PKN3</accession>
<keyword evidence="11 17" id="KW-1133">Transmembrane helix</keyword>
<keyword evidence="8" id="KW-0547">Nucleotide-binding</keyword>
<evidence type="ECO:0000256" key="16">
    <source>
        <dbReference type="ARBA" id="ARBA00040841"/>
    </source>
</evidence>
<dbReference type="GO" id="GO:0005524">
    <property type="term" value="F:ATP binding"/>
    <property type="evidence" value="ECO:0007669"/>
    <property type="project" value="UniProtKB-KW"/>
</dbReference>
<evidence type="ECO:0000313" key="21">
    <source>
        <dbReference type="Proteomes" id="UP000257143"/>
    </source>
</evidence>
<dbReference type="PRINTS" id="PR00344">
    <property type="entry name" value="BCTRLSENSOR"/>
</dbReference>
<dbReference type="PROSITE" id="PS50109">
    <property type="entry name" value="HIS_KIN"/>
    <property type="match status" value="1"/>
</dbReference>
<dbReference type="InterPro" id="IPR003594">
    <property type="entry name" value="HATPase_dom"/>
</dbReference>
<dbReference type="CDD" id="cd00075">
    <property type="entry name" value="HATPase"/>
    <property type="match status" value="1"/>
</dbReference>
<evidence type="ECO:0000256" key="12">
    <source>
        <dbReference type="ARBA" id="ARBA00023012"/>
    </source>
</evidence>
<dbReference type="CDD" id="cd00082">
    <property type="entry name" value="HisKA"/>
    <property type="match status" value="1"/>
</dbReference>
<dbReference type="PANTHER" id="PTHR45528:SF11">
    <property type="entry name" value="HISTIDINE KINASE"/>
    <property type="match status" value="1"/>
</dbReference>
<dbReference type="SUPFAM" id="SSF47384">
    <property type="entry name" value="Homodimeric domain of signal transducing histidine kinase"/>
    <property type="match status" value="1"/>
</dbReference>
<dbReference type="FunFam" id="1.10.287.130:FF:000001">
    <property type="entry name" value="Two-component sensor histidine kinase"/>
    <property type="match status" value="1"/>
</dbReference>
<dbReference type="AlphaFoldDB" id="A0A3D8PKN3"/>
<dbReference type="Pfam" id="PF02518">
    <property type="entry name" value="HATPase_c"/>
    <property type="match status" value="1"/>
</dbReference>
<name>A0A3D8PKN3_9BACI</name>
<evidence type="ECO:0000313" key="20">
    <source>
        <dbReference type="EMBL" id="RDW16037.1"/>
    </source>
</evidence>
<protein>
    <recommendedName>
        <fullName evidence="16">Heme sensor protein HssS</fullName>
        <ecNumber evidence="3">2.7.13.3</ecNumber>
    </recommendedName>
</protein>
<reference evidence="21" key="1">
    <citation type="submission" date="2017-11" db="EMBL/GenBank/DDBJ databases">
        <authorList>
            <person name="Zhu W."/>
        </authorList>
    </citation>
    <scope>NUCLEOTIDE SEQUENCE [LARGE SCALE GENOMIC DNA]</scope>
    <source>
        <strain evidence="21">CAU 1183</strain>
    </source>
</reference>
<dbReference type="CDD" id="cd06225">
    <property type="entry name" value="HAMP"/>
    <property type="match status" value="1"/>
</dbReference>
<keyword evidence="10" id="KW-0067">ATP-binding</keyword>
<dbReference type="Gene3D" id="3.30.565.10">
    <property type="entry name" value="Histidine kinase-like ATPase, C-terminal domain"/>
    <property type="match status" value="1"/>
</dbReference>
<keyword evidence="9 20" id="KW-0418">Kinase</keyword>
<evidence type="ECO:0000256" key="15">
    <source>
        <dbReference type="ARBA" id="ARBA00037219"/>
    </source>
</evidence>
<proteinExistence type="predicted"/>
<dbReference type="Gene3D" id="1.10.287.130">
    <property type="match status" value="1"/>
</dbReference>
<dbReference type="InterPro" id="IPR003660">
    <property type="entry name" value="HAMP_dom"/>
</dbReference>